<organism evidence="7 8">
    <name type="scientific">Breznakiella homolactica</name>
    <dbReference type="NCBI Taxonomy" id="2798577"/>
    <lineage>
        <taxon>Bacteria</taxon>
        <taxon>Pseudomonadati</taxon>
        <taxon>Spirochaetota</taxon>
        <taxon>Spirochaetia</taxon>
        <taxon>Spirochaetales</taxon>
        <taxon>Breznakiellaceae</taxon>
        <taxon>Breznakiella</taxon>
    </lineage>
</organism>
<gene>
    <name evidence="7" type="ORF">JFL75_11935</name>
</gene>
<dbReference type="PROSITE" id="PS50249">
    <property type="entry name" value="MPN"/>
    <property type="match status" value="1"/>
</dbReference>
<evidence type="ECO:0000256" key="2">
    <source>
        <dbReference type="ARBA" id="ARBA00022723"/>
    </source>
</evidence>
<accession>A0A7T8B973</accession>
<keyword evidence="3" id="KW-0378">Hydrolase</keyword>
<dbReference type="CDD" id="cd08071">
    <property type="entry name" value="MPN_DUF2466"/>
    <property type="match status" value="1"/>
</dbReference>
<keyword evidence="2" id="KW-0479">Metal-binding</keyword>
<dbReference type="InterPro" id="IPR025657">
    <property type="entry name" value="RadC_JAB"/>
</dbReference>
<dbReference type="Proteomes" id="UP000595917">
    <property type="component" value="Chromosome"/>
</dbReference>
<dbReference type="GO" id="GO:0006508">
    <property type="term" value="P:proteolysis"/>
    <property type="evidence" value="ECO:0007669"/>
    <property type="project" value="UniProtKB-KW"/>
</dbReference>
<name>A0A7T8B973_9SPIR</name>
<evidence type="ECO:0000313" key="7">
    <source>
        <dbReference type="EMBL" id="QQO07655.1"/>
    </source>
</evidence>
<dbReference type="Pfam" id="PF04002">
    <property type="entry name" value="RadC"/>
    <property type="match status" value="1"/>
</dbReference>
<dbReference type="GO" id="GO:0008237">
    <property type="term" value="F:metallopeptidase activity"/>
    <property type="evidence" value="ECO:0007669"/>
    <property type="project" value="UniProtKB-KW"/>
</dbReference>
<dbReference type="InterPro" id="IPR001405">
    <property type="entry name" value="UPF0758"/>
</dbReference>
<protein>
    <recommendedName>
        <fullName evidence="6">MPN domain-containing protein</fullName>
    </recommendedName>
</protein>
<evidence type="ECO:0000256" key="1">
    <source>
        <dbReference type="ARBA" id="ARBA00022670"/>
    </source>
</evidence>
<keyword evidence="1" id="KW-0645">Protease</keyword>
<dbReference type="AlphaFoldDB" id="A0A7T8B973"/>
<keyword evidence="5" id="KW-0482">Metalloprotease</keyword>
<evidence type="ECO:0000256" key="4">
    <source>
        <dbReference type="ARBA" id="ARBA00022833"/>
    </source>
</evidence>
<dbReference type="Gene3D" id="3.40.140.10">
    <property type="entry name" value="Cytidine Deaminase, domain 2"/>
    <property type="match status" value="1"/>
</dbReference>
<evidence type="ECO:0000256" key="5">
    <source>
        <dbReference type="ARBA" id="ARBA00023049"/>
    </source>
</evidence>
<keyword evidence="8" id="KW-1185">Reference proteome</keyword>
<dbReference type="RefSeq" id="WP_215624961.1">
    <property type="nucleotide sequence ID" value="NZ_CP067089.2"/>
</dbReference>
<evidence type="ECO:0000256" key="3">
    <source>
        <dbReference type="ARBA" id="ARBA00022801"/>
    </source>
</evidence>
<dbReference type="InterPro" id="IPR037518">
    <property type="entry name" value="MPN"/>
</dbReference>
<dbReference type="KEGG" id="bhc:JFL75_11935"/>
<proteinExistence type="predicted"/>
<dbReference type="EMBL" id="CP067089">
    <property type="protein sequence ID" value="QQO07655.1"/>
    <property type="molecule type" value="Genomic_DNA"/>
</dbReference>
<evidence type="ECO:0000259" key="6">
    <source>
        <dbReference type="PROSITE" id="PS50249"/>
    </source>
</evidence>
<reference evidence="7" key="1">
    <citation type="submission" date="2021-01" db="EMBL/GenBank/DDBJ databases">
        <title>Description of Breznakiella homolactica.</title>
        <authorList>
            <person name="Song Y."/>
            <person name="Brune A."/>
        </authorList>
    </citation>
    <scope>NUCLEOTIDE SEQUENCE</scope>
    <source>
        <strain evidence="7">RmG30</strain>
    </source>
</reference>
<dbReference type="GO" id="GO:0046872">
    <property type="term" value="F:metal ion binding"/>
    <property type="evidence" value="ECO:0007669"/>
    <property type="project" value="UniProtKB-KW"/>
</dbReference>
<evidence type="ECO:0000313" key="8">
    <source>
        <dbReference type="Proteomes" id="UP000595917"/>
    </source>
</evidence>
<dbReference type="PANTHER" id="PTHR30471:SF3">
    <property type="entry name" value="UPF0758 PROTEIN YEES-RELATED"/>
    <property type="match status" value="1"/>
</dbReference>
<dbReference type="PANTHER" id="PTHR30471">
    <property type="entry name" value="DNA REPAIR PROTEIN RADC"/>
    <property type="match status" value="1"/>
</dbReference>
<sequence length="234" mass="27052">MEIKLTKDQKKILNKPSDIYPIMREILMRDNKIDRNREHFWAVGLGQSLLLQYVELISLGGTKRTTVEPMNVFRLAVMKGSARIILVHNHPSESLEPSDPDKNVTDRLYQVGKILDIEVDDHLIITPKAYYSFAESGLLAELAKSTEYVPQYELEERYRREKEAIVREMLELQEKMLKDALEEGRKVGLEQGEKAGEKKNKIEIAKNMLQEGFDINIIRKLTGLTKKVIESLRE</sequence>
<keyword evidence="4" id="KW-0862">Zinc</keyword>
<feature type="domain" description="MPN" evidence="6">
    <location>
        <begin position="12"/>
        <end position="139"/>
    </location>
</feature>